<protein>
    <submittedName>
        <fullName evidence="1">Uncharacterized protein</fullName>
    </submittedName>
</protein>
<dbReference type="Proteomes" id="UP000266673">
    <property type="component" value="Unassembled WGS sequence"/>
</dbReference>
<gene>
    <name evidence="1" type="ORF">C2G38_2222501</name>
</gene>
<dbReference type="AlphaFoldDB" id="A0A397U5R7"/>
<keyword evidence="2" id="KW-1185">Reference proteome</keyword>
<dbReference type="EMBL" id="QKWP01002190">
    <property type="protein sequence ID" value="RIB04397.1"/>
    <property type="molecule type" value="Genomic_DNA"/>
</dbReference>
<evidence type="ECO:0000313" key="2">
    <source>
        <dbReference type="Proteomes" id="UP000266673"/>
    </source>
</evidence>
<comment type="caution">
    <text evidence="1">The sequence shown here is derived from an EMBL/GenBank/DDBJ whole genome shotgun (WGS) entry which is preliminary data.</text>
</comment>
<organism evidence="1 2">
    <name type="scientific">Gigaspora rosea</name>
    <dbReference type="NCBI Taxonomy" id="44941"/>
    <lineage>
        <taxon>Eukaryota</taxon>
        <taxon>Fungi</taxon>
        <taxon>Fungi incertae sedis</taxon>
        <taxon>Mucoromycota</taxon>
        <taxon>Glomeromycotina</taxon>
        <taxon>Glomeromycetes</taxon>
        <taxon>Diversisporales</taxon>
        <taxon>Gigasporaceae</taxon>
        <taxon>Gigaspora</taxon>
    </lineage>
</organism>
<proteinExistence type="predicted"/>
<reference evidence="1 2" key="1">
    <citation type="submission" date="2018-06" db="EMBL/GenBank/DDBJ databases">
        <title>Comparative genomics reveals the genomic features of Rhizophagus irregularis, R. cerebriforme, R. diaphanum and Gigaspora rosea, and their symbiotic lifestyle signature.</title>
        <authorList>
            <person name="Morin E."/>
            <person name="San Clemente H."/>
            <person name="Chen E.C.H."/>
            <person name="De La Providencia I."/>
            <person name="Hainaut M."/>
            <person name="Kuo A."/>
            <person name="Kohler A."/>
            <person name="Murat C."/>
            <person name="Tang N."/>
            <person name="Roy S."/>
            <person name="Loubradou J."/>
            <person name="Henrissat B."/>
            <person name="Grigoriev I.V."/>
            <person name="Corradi N."/>
            <person name="Roux C."/>
            <person name="Martin F.M."/>
        </authorList>
    </citation>
    <scope>NUCLEOTIDE SEQUENCE [LARGE SCALE GENOMIC DNA]</scope>
    <source>
        <strain evidence="1 2">DAOM 194757</strain>
    </source>
</reference>
<evidence type="ECO:0000313" key="1">
    <source>
        <dbReference type="EMBL" id="RIB04397.1"/>
    </source>
</evidence>
<accession>A0A397U5R7</accession>
<name>A0A397U5R7_9GLOM</name>
<sequence length="49" mass="5275">MRALNNLEHLDILDVDKAKKGLGQPKCTILPEGSTLAAIHTTHILALSI</sequence>